<protein>
    <submittedName>
        <fullName evidence="2">Uncharacterized protein</fullName>
    </submittedName>
</protein>
<dbReference type="Proteomes" id="UP000269499">
    <property type="component" value="Unassembled WGS sequence"/>
</dbReference>
<dbReference type="AlphaFoldDB" id="A0A497F3D7"/>
<feature type="transmembrane region" description="Helical" evidence="1">
    <location>
        <begin position="6"/>
        <end position="29"/>
    </location>
</feature>
<evidence type="ECO:0000313" key="2">
    <source>
        <dbReference type="EMBL" id="RLE53400.1"/>
    </source>
</evidence>
<comment type="caution">
    <text evidence="2">The sequence shown here is derived from an EMBL/GenBank/DDBJ whole genome shotgun (WGS) entry which is preliminary data.</text>
</comment>
<name>A0A497F3D7_9CREN</name>
<evidence type="ECO:0000256" key="1">
    <source>
        <dbReference type="SAM" id="Phobius"/>
    </source>
</evidence>
<organism evidence="2 3">
    <name type="scientific">Thermoproteota archaeon</name>
    <dbReference type="NCBI Taxonomy" id="2056631"/>
    <lineage>
        <taxon>Archaea</taxon>
        <taxon>Thermoproteota</taxon>
    </lineage>
</organism>
<proteinExistence type="predicted"/>
<keyword evidence="1" id="KW-0472">Membrane</keyword>
<feature type="transmembrane region" description="Helical" evidence="1">
    <location>
        <begin position="36"/>
        <end position="57"/>
    </location>
</feature>
<evidence type="ECO:0000313" key="3">
    <source>
        <dbReference type="Proteomes" id="UP000269499"/>
    </source>
</evidence>
<dbReference type="EMBL" id="QMRA01000068">
    <property type="protein sequence ID" value="RLE53400.1"/>
    <property type="molecule type" value="Genomic_DNA"/>
</dbReference>
<accession>A0A497F3D7</accession>
<keyword evidence="1" id="KW-1133">Transmembrane helix</keyword>
<gene>
    <name evidence="2" type="ORF">DRJ26_03400</name>
</gene>
<reference evidence="2 3" key="1">
    <citation type="submission" date="2018-06" db="EMBL/GenBank/DDBJ databases">
        <title>Extensive metabolic versatility and redundancy in microbially diverse, dynamic hydrothermal sediments.</title>
        <authorList>
            <person name="Dombrowski N."/>
            <person name="Teske A."/>
            <person name="Baker B.J."/>
        </authorList>
    </citation>
    <scope>NUCLEOTIDE SEQUENCE [LARGE SCALE GENOMIC DNA]</scope>
    <source>
        <strain evidence="2">B20_G2</strain>
    </source>
</reference>
<keyword evidence="1" id="KW-0812">Transmembrane</keyword>
<sequence>MSKFAAFMAALMIIAIGFGVPAVTIYFTVNYSFNEIIAGIICFFSIAGAFVLGIVGLGEGIFSFPSEDSSRIYREKLNMLRAHQRATLEELDEIAEILREIRDALKEAQEVE</sequence>